<dbReference type="GO" id="GO:0006338">
    <property type="term" value="P:chromatin remodeling"/>
    <property type="evidence" value="ECO:0007669"/>
    <property type="project" value="InterPro"/>
</dbReference>
<evidence type="ECO:0000256" key="2">
    <source>
        <dbReference type="ARBA" id="ARBA00023015"/>
    </source>
</evidence>
<feature type="domain" description="Vps72/YL1 C-terminal" evidence="6">
    <location>
        <begin position="146"/>
        <end position="175"/>
    </location>
</feature>
<protein>
    <recommendedName>
        <fullName evidence="6">Vps72/YL1 C-terminal domain-containing protein</fullName>
    </recommendedName>
</protein>
<comment type="caution">
    <text evidence="7">The sequence shown here is derived from an EMBL/GenBank/DDBJ whole genome shotgun (WGS) entry which is preliminary data.</text>
</comment>
<evidence type="ECO:0000256" key="5">
    <source>
        <dbReference type="SAM" id="MobiDB-lite"/>
    </source>
</evidence>
<keyword evidence="8" id="KW-1185">Reference proteome</keyword>
<evidence type="ECO:0000256" key="4">
    <source>
        <dbReference type="ARBA" id="ARBA00023242"/>
    </source>
</evidence>
<evidence type="ECO:0000256" key="3">
    <source>
        <dbReference type="ARBA" id="ARBA00023163"/>
    </source>
</evidence>
<reference evidence="7 8" key="1">
    <citation type="submission" date="2024-01" db="EMBL/GenBank/DDBJ databases">
        <title>The genome of the rayed Mediterranean limpet Patella caerulea (Linnaeus, 1758).</title>
        <authorList>
            <person name="Anh-Thu Weber A."/>
            <person name="Halstead-Nussloch G."/>
        </authorList>
    </citation>
    <scope>NUCLEOTIDE SEQUENCE [LARGE SCALE GENOMIC DNA]</scope>
    <source>
        <strain evidence="7">AATW-2023a</strain>
        <tissue evidence="7">Whole specimen</tissue>
    </source>
</reference>
<accession>A0AAN8J010</accession>
<dbReference type="EMBL" id="JAZGQO010000021">
    <property type="protein sequence ID" value="KAK6166248.1"/>
    <property type="molecule type" value="Genomic_DNA"/>
</dbReference>
<keyword evidence="3" id="KW-0804">Transcription</keyword>
<organism evidence="7 8">
    <name type="scientific">Patella caerulea</name>
    <name type="common">Rayed Mediterranean limpet</name>
    <dbReference type="NCBI Taxonomy" id="87958"/>
    <lineage>
        <taxon>Eukaryota</taxon>
        <taxon>Metazoa</taxon>
        <taxon>Spiralia</taxon>
        <taxon>Lophotrochozoa</taxon>
        <taxon>Mollusca</taxon>
        <taxon>Gastropoda</taxon>
        <taxon>Patellogastropoda</taxon>
        <taxon>Patelloidea</taxon>
        <taxon>Patellidae</taxon>
        <taxon>Patella</taxon>
    </lineage>
</organism>
<dbReference type="InterPro" id="IPR013272">
    <property type="entry name" value="Vps72/YL1_C"/>
</dbReference>
<feature type="region of interest" description="Disordered" evidence="5">
    <location>
        <begin position="1"/>
        <end position="30"/>
    </location>
</feature>
<dbReference type="AlphaFoldDB" id="A0AAN8J010"/>
<dbReference type="Pfam" id="PF08265">
    <property type="entry name" value="YL1_C"/>
    <property type="match status" value="1"/>
</dbReference>
<keyword evidence="2" id="KW-0805">Transcription regulation</keyword>
<dbReference type="Proteomes" id="UP001347796">
    <property type="component" value="Unassembled WGS sequence"/>
</dbReference>
<dbReference type="InterPro" id="IPR029525">
    <property type="entry name" value="INO80C/Ies6"/>
</dbReference>
<sequence>MATPSGKSKKSSKSKTSPNEGTPPKRKRVATVESIISAVPTSEVEVESDTPPAVVETVVVQADDVSVNVTSAPIQAPTIPIQEKAQPIFKDPNFIHSSKGAAGGKKTRVWKNLKQIISNDRSLPWKATDVTYGSIDAPPSFKPGKKYSDLSGLEAIYVDPQTKLRYSTAEEFSRVRILPGDIVMGYLALRKANTPVP</sequence>
<proteinExistence type="predicted"/>
<gene>
    <name evidence="7" type="ORF">SNE40_022993</name>
</gene>
<dbReference type="PANTHER" id="PTHR31200:SF1">
    <property type="entry name" value="INO80 COMPLEX SUBUNIT C"/>
    <property type="match status" value="1"/>
</dbReference>
<evidence type="ECO:0000313" key="8">
    <source>
        <dbReference type="Proteomes" id="UP001347796"/>
    </source>
</evidence>
<evidence type="ECO:0000256" key="1">
    <source>
        <dbReference type="ARBA" id="ARBA00004123"/>
    </source>
</evidence>
<evidence type="ECO:0000259" key="6">
    <source>
        <dbReference type="SMART" id="SM00993"/>
    </source>
</evidence>
<dbReference type="GO" id="GO:0031011">
    <property type="term" value="C:Ino80 complex"/>
    <property type="evidence" value="ECO:0007669"/>
    <property type="project" value="InterPro"/>
</dbReference>
<name>A0AAN8J010_PATCE</name>
<dbReference type="SMART" id="SM00993">
    <property type="entry name" value="YL1_C"/>
    <property type="match status" value="1"/>
</dbReference>
<evidence type="ECO:0000313" key="7">
    <source>
        <dbReference type="EMBL" id="KAK6166248.1"/>
    </source>
</evidence>
<keyword evidence="4" id="KW-0539">Nucleus</keyword>
<dbReference type="PANTHER" id="PTHR31200">
    <property type="entry name" value="INO80 COMPLEX SUBUNIT C"/>
    <property type="match status" value="1"/>
</dbReference>
<comment type="subcellular location">
    <subcellularLocation>
        <location evidence="1">Nucleus</location>
    </subcellularLocation>
</comment>